<keyword evidence="1" id="KW-0472">Membrane</keyword>
<evidence type="ECO:0000256" key="1">
    <source>
        <dbReference type="SAM" id="Phobius"/>
    </source>
</evidence>
<feature type="transmembrane region" description="Helical" evidence="1">
    <location>
        <begin position="51"/>
        <end position="70"/>
    </location>
</feature>
<name>A0A2T4G6P2_9PSED</name>
<gene>
    <name evidence="2" type="ORF">C9383_03190</name>
</gene>
<keyword evidence="1" id="KW-1133">Transmembrane helix</keyword>
<feature type="transmembrane region" description="Helical" evidence="1">
    <location>
        <begin position="130"/>
        <end position="147"/>
    </location>
</feature>
<evidence type="ECO:0008006" key="4">
    <source>
        <dbReference type="Google" id="ProtNLM"/>
    </source>
</evidence>
<sequence>MWDDVVMINLLVPPLLFPYFLEWRTGNYVEAALLSLLVLVALCYKGLKNKFVIDWSVACGFVLIAGVSYVQPSFFSLSFTKPLIYGLLAIAGWVSYYVGKPFTLQYARLETPREFWNTPPFIHINKKITLVWNAVFTLNFGFALASLTDVDDWPIYLLMSYFTILCAVVFTQKYPDVYLAQGERNRAL</sequence>
<evidence type="ECO:0000313" key="2">
    <source>
        <dbReference type="EMBL" id="PTC31247.1"/>
    </source>
</evidence>
<proteinExistence type="predicted"/>
<organism evidence="2 3">
    <name type="scientific">Pseudomonas palleroniana</name>
    <dbReference type="NCBI Taxonomy" id="191390"/>
    <lineage>
        <taxon>Bacteria</taxon>
        <taxon>Pseudomonadati</taxon>
        <taxon>Pseudomonadota</taxon>
        <taxon>Gammaproteobacteria</taxon>
        <taxon>Pseudomonadales</taxon>
        <taxon>Pseudomonadaceae</taxon>
        <taxon>Pseudomonas</taxon>
    </lineage>
</organism>
<dbReference type="EMBL" id="PYWX01000011">
    <property type="protein sequence ID" value="PTC31247.1"/>
    <property type="molecule type" value="Genomic_DNA"/>
</dbReference>
<reference evidence="2 3" key="1">
    <citation type="submission" date="2018-03" db="EMBL/GenBank/DDBJ databases">
        <title>Draft genome sequence of the type strain of Pseudomonas palleroniana LMG 23076, isolated from rice in Cameroon.</title>
        <authorList>
            <person name="Tambong J.T."/>
        </authorList>
    </citation>
    <scope>NUCLEOTIDE SEQUENCE [LARGE SCALE GENOMIC DNA]</scope>
    <source>
        <strain evidence="2 3">LMG 23076</strain>
    </source>
</reference>
<evidence type="ECO:0000313" key="3">
    <source>
        <dbReference type="Proteomes" id="UP000240476"/>
    </source>
</evidence>
<keyword evidence="1" id="KW-0812">Transmembrane</keyword>
<dbReference type="Proteomes" id="UP000240476">
    <property type="component" value="Unassembled WGS sequence"/>
</dbReference>
<accession>A0A2T4G6P2</accession>
<dbReference type="AlphaFoldDB" id="A0A2T4G6P2"/>
<feature type="transmembrane region" description="Helical" evidence="1">
    <location>
        <begin position="25"/>
        <end position="44"/>
    </location>
</feature>
<comment type="caution">
    <text evidence="2">The sequence shown here is derived from an EMBL/GenBank/DDBJ whole genome shotgun (WGS) entry which is preliminary data.</text>
</comment>
<feature type="transmembrane region" description="Helical" evidence="1">
    <location>
        <begin position="82"/>
        <end position="99"/>
    </location>
</feature>
<feature type="transmembrane region" description="Helical" evidence="1">
    <location>
        <begin position="153"/>
        <end position="171"/>
    </location>
</feature>
<keyword evidence="3" id="KW-1185">Reference proteome</keyword>
<protein>
    <recommendedName>
        <fullName evidence="4">Intracellular septation protein A</fullName>
    </recommendedName>
</protein>